<keyword evidence="3 5" id="KW-1133">Transmembrane helix</keyword>
<dbReference type="InParanoid" id="G3IM74"/>
<feature type="transmembrane region" description="Helical" evidence="5">
    <location>
        <begin position="296"/>
        <end position="317"/>
    </location>
</feature>
<dbReference type="Pfam" id="PF00083">
    <property type="entry name" value="Sugar_tr"/>
    <property type="match status" value="1"/>
</dbReference>
<gene>
    <name evidence="6" type="ORF">I79_025007</name>
</gene>
<dbReference type="STRING" id="10029.G3IM74"/>
<dbReference type="SUPFAM" id="SSF103473">
    <property type="entry name" value="MFS general substrate transporter"/>
    <property type="match status" value="1"/>
</dbReference>
<evidence type="ECO:0000256" key="2">
    <source>
        <dbReference type="ARBA" id="ARBA00022692"/>
    </source>
</evidence>
<sequence length="451" mass="49466">MAFEELLDRAGGMGLFQVLQICTLILPTISFPFHILLENFSAAVPDHRCWTNMLDNSSEVFTNLTHEALLAISIPAGPNLKPHQCRRFRHPQWQFLDPNATAANRSEAVTEPCVDGWVYDNSTFSSTIVTKWDLVCNSQSLKPLGQAIYMAGLMAGSVFWGFLSHRLGRKPMLSWCFLQVAMGSAGAILAPNFFIYCGLRFLSAFGMAGAFLAQFALTVEWTTVHRRDVAMTILCSISSMGHIVLAGLAFALRDWRNLQLAVSIPFLAAFLLSCFSLMLSYYGLVLDLQSLGGNIFLLQTLFGVMDFLSRATTILLLRFLGRRMTLVGFQVLVGVCISANALVPQDLQTLRVALAILGKSCFGVCLTSLLLYIAELFPTVVRVTANGFLNSVGRLGSIIGPLIKMASQVLPLLPPLTYGALPILSSLVFLLFLPETQGIQLPDTIQDLEGR</sequence>
<dbReference type="InterPro" id="IPR011701">
    <property type="entry name" value="MFS"/>
</dbReference>
<feature type="transmembrane region" description="Helical" evidence="5">
    <location>
        <begin position="415"/>
        <end position="433"/>
    </location>
</feature>
<dbReference type="PANTHER" id="PTHR24064">
    <property type="entry name" value="SOLUTE CARRIER FAMILY 22 MEMBER"/>
    <property type="match status" value="1"/>
</dbReference>
<protein>
    <submittedName>
        <fullName evidence="6">Solute carrier family 22 member 11</fullName>
    </submittedName>
</protein>
<evidence type="ECO:0000256" key="3">
    <source>
        <dbReference type="ARBA" id="ARBA00022989"/>
    </source>
</evidence>
<feature type="transmembrane region" description="Helical" evidence="5">
    <location>
        <begin position="15"/>
        <end position="37"/>
    </location>
</feature>
<feature type="transmembrane region" description="Helical" evidence="5">
    <location>
        <begin position="349"/>
        <end position="373"/>
    </location>
</feature>
<organism evidence="6 7">
    <name type="scientific">Cricetulus griseus</name>
    <name type="common">Chinese hamster</name>
    <name type="synonym">Cricetulus barabensis griseus</name>
    <dbReference type="NCBI Taxonomy" id="10029"/>
    <lineage>
        <taxon>Eukaryota</taxon>
        <taxon>Metazoa</taxon>
        <taxon>Chordata</taxon>
        <taxon>Craniata</taxon>
        <taxon>Vertebrata</taxon>
        <taxon>Euteleostomi</taxon>
        <taxon>Mammalia</taxon>
        <taxon>Eutheria</taxon>
        <taxon>Euarchontoglires</taxon>
        <taxon>Glires</taxon>
        <taxon>Rodentia</taxon>
        <taxon>Myomorpha</taxon>
        <taxon>Muroidea</taxon>
        <taxon>Cricetidae</taxon>
        <taxon>Cricetinae</taxon>
        <taxon>Cricetulus</taxon>
    </lineage>
</organism>
<dbReference type="GO" id="GO:0008021">
    <property type="term" value="C:synaptic vesicle"/>
    <property type="evidence" value="ECO:0007669"/>
    <property type="project" value="UniProtKB-ARBA"/>
</dbReference>
<feature type="transmembrane region" description="Helical" evidence="5">
    <location>
        <begin position="172"/>
        <end position="190"/>
    </location>
</feature>
<dbReference type="Pfam" id="PF07690">
    <property type="entry name" value="MFS_1"/>
    <property type="match status" value="1"/>
</dbReference>
<evidence type="ECO:0000256" key="1">
    <source>
        <dbReference type="ARBA" id="ARBA00004141"/>
    </source>
</evidence>
<accession>G3IM74</accession>
<dbReference type="GO" id="GO:0022857">
    <property type="term" value="F:transmembrane transporter activity"/>
    <property type="evidence" value="ECO:0007669"/>
    <property type="project" value="InterPro"/>
</dbReference>
<feature type="transmembrane region" description="Helical" evidence="5">
    <location>
        <begin position="147"/>
        <end position="166"/>
    </location>
</feature>
<dbReference type="GO" id="GO:0016020">
    <property type="term" value="C:membrane"/>
    <property type="evidence" value="ECO:0007669"/>
    <property type="project" value="UniProtKB-SubCell"/>
</dbReference>
<evidence type="ECO:0000313" key="7">
    <source>
        <dbReference type="Proteomes" id="UP000001075"/>
    </source>
</evidence>
<keyword evidence="2 5" id="KW-0812">Transmembrane</keyword>
<dbReference type="InterPro" id="IPR036259">
    <property type="entry name" value="MFS_trans_sf"/>
</dbReference>
<comment type="subcellular location">
    <subcellularLocation>
        <location evidence="1">Membrane</location>
        <topology evidence="1">Multi-pass membrane protein</topology>
    </subcellularLocation>
</comment>
<feature type="transmembrane region" description="Helical" evidence="5">
    <location>
        <begin position="229"/>
        <end position="252"/>
    </location>
</feature>
<feature type="transmembrane region" description="Helical" evidence="5">
    <location>
        <begin position="264"/>
        <end position="284"/>
    </location>
</feature>
<evidence type="ECO:0000313" key="6">
    <source>
        <dbReference type="EMBL" id="EGW14588.1"/>
    </source>
</evidence>
<dbReference type="AlphaFoldDB" id="G3IM74"/>
<evidence type="ECO:0000256" key="4">
    <source>
        <dbReference type="ARBA" id="ARBA00023136"/>
    </source>
</evidence>
<keyword evidence="4 5" id="KW-0472">Membrane</keyword>
<name>G3IM74_CRIGR</name>
<dbReference type="Proteomes" id="UP000001075">
    <property type="component" value="Unassembled WGS sequence"/>
</dbReference>
<feature type="transmembrane region" description="Helical" evidence="5">
    <location>
        <begin position="197"/>
        <end position="217"/>
    </location>
</feature>
<reference evidence="7" key="1">
    <citation type="journal article" date="2011" name="Nat. Biotechnol.">
        <title>The genomic sequence of the Chinese hamster ovary (CHO)-K1 cell line.</title>
        <authorList>
            <person name="Xu X."/>
            <person name="Nagarajan H."/>
            <person name="Lewis N.E."/>
            <person name="Pan S."/>
            <person name="Cai Z."/>
            <person name="Liu X."/>
            <person name="Chen W."/>
            <person name="Xie M."/>
            <person name="Wang W."/>
            <person name="Hammond S."/>
            <person name="Andersen M.R."/>
            <person name="Neff N."/>
            <person name="Passarelli B."/>
            <person name="Koh W."/>
            <person name="Fan H.C."/>
            <person name="Wang J."/>
            <person name="Gui Y."/>
            <person name="Lee K.H."/>
            <person name="Betenbaugh M.J."/>
            <person name="Quake S.R."/>
            <person name="Famili I."/>
            <person name="Palsson B.O."/>
            <person name="Wang J."/>
        </authorList>
    </citation>
    <scope>NUCLEOTIDE SEQUENCE [LARGE SCALE GENOMIC DNA]</scope>
    <source>
        <strain evidence="7">CHO K1 cell line</strain>
    </source>
</reference>
<dbReference type="EMBL" id="JH004539">
    <property type="protein sequence ID" value="EGW14588.1"/>
    <property type="molecule type" value="Genomic_DNA"/>
</dbReference>
<proteinExistence type="predicted"/>
<dbReference type="Gene3D" id="1.20.1250.20">
    <property type="entry name" value="MFS general substrate transporter like domains"/>
    <property type="match status" value="2"/>
</dbReference>
<evidence type="ECO:0000256" key="5">
    <source>
        <dbReference type="SAM" id="Phobius"/>
    </source>
</evidence>
<dbReference type="InterPro" id="IPR005828">
    <property type="entry name" value="MFS_sugar_transport-like"/>
</dbReference>
<dbReference type="eggNOG" id="KOG0255">
    <property type="taxonomic scope" value="Eukaryota"/>
</dbReference>
<feature type="transmembrane region" description="Helical" evidence="5">
    <location>
        <begin position="324"/>
        <end position="343"/>
    </location>
</feature>